<dbReference type="GO" id="GO:0015031">
    <property type="term" value="P:protein transport"/>
    <property type="evidence" value="ECO:0007669"/>
    <property type="project" value="UniProtKB-KW"/>
</dbReference>
<feature type="domain" description="TonB C-terminal" evidence="11">
    <location>
        <begin position="147"/>
        <end position="236"/>
    </location>
</feature>
<keyword evidence="12" id="KW-0675">Receptor</keyword>
<comment type="subcellular location">
    <subcellularLocation>
        <location evidence="1">Cell inner membrane</location>
        <topology evidence="1">Single-pass membrane protein</topology>
        <orientation evidence="1">Periplasmic side</orientation>
    </subcellularLocation>
</comment>
<dbReference type="GO" id="GO:0030288">
    <property type="term" value="C:outer membrane-bounded periplasmic space"/>
    <property type="evidence" value="ECO:0007669"/>
    <property type="project" value="InterPro"/>
</dbReference>
<evidence type="ECO:0000313" key="12">
    <source>
        <dbReference type="EMBL" id="EFM02506.1"/>
    </source>
</evidence>
<comment type="similarity">
    <text evidence="2">Belongs to the TonB family.</text>
</comment>
<comment type="caution">
    <text evidence="12">The sequence shown here is derived from an EMBL/GenBank/DDBJ whole genome shotgun (WGS) entry which is preliminary data.</text>
</comment>
<evidence type="ECO:0000256" key="6">
    <source>
        <dbReference type="ARBA" id="ARBA00022692"/>
    </source>
</evidence>
<keyword evidence="9" id="KW-0472">Membrane</keyword>
<dbReference type="Gene3D" id="3.30.1150.10">
    <property type="match status" value="1"/>
</dbReference>
<keyword evidence="13" id="KW-1185">Reference proteome</keyword>
<dbReference type="STRING" id="862515.HMPREF0658_0587"/>
<proteinExistence type="inferred from homology"/>
<dbReference type="GO" id="GO:0015891">
    <property type="term" value="P:siderophore transport"/>
    <property type="evidence" value="ECO:0007669"/>
    <property type="project" value="InterPro"/>
</dbReference>
<dbReference type="InterPro" id="IPR037682">
    <property type="entry name" value="TonB_C"/>
</dbReference>
<keyword evidence="4" id="KW-1003">Cell membrane</keyword>
<dbReference type="GO" id="GO:0055085">
    <property type="term" value="P:transmembrane transport"/>
    <property type="evidence" value="ECO:0007669"/>
    <property type="project" value="InterPro"/>
</dbReference>
<dbReference type="eggNOG" id="COG0810">
    <property type="taxonomic scope" value="Bacteria"/>
</dbReference>
<reference evidence="12" key="1">
    <citation type="submission" date="2010-07" db="EMBL/GenBank/DDBJ databases">
        <authorList>
            <person name="Muzny D."/>
            <person name="Qin X."/>
            <person name="Deng J."/>
            <person name="Jiang H."/>
            <person name="Liu Y."/>
            <person name="Qu J."/>
            <person name="Song X.-Z."/>
            <person name="Zhang L."/>
            <person name="Thornton R."/>
            <person name="Coyle M."/>
            <person name="Francisco L."/>
            <person name="Jackson L."/>
            <person name="Javaid M."/>
            <person name="Korchina V."/>
            <person name="Kovar C."/>
            <person name="Mata R."/>
            <person name="Mathew T."/>
            <person name="Ngo R."/>
            <person name="Nguyen L."/>
            <person name="Nguyen N."/>
            <person name="Okwuonu G."/>
            <person name="Ongeri F."/>
            <person name="Pham C."/>
            <person name="Simmons D."/>
            <person name="Wilczek-Boney K."/>
            <person name="Hale W."/>
            <person name="Jakkamsetti A."/>
            <person name="Pham P."/>
            <person name="Ruth R."/>
            <person name="San Lucas F."/>
            <person name="Warren J."/>
            <person name="Zhang J."/>
            <person name="Zhao Z."/>
            <person name="Zhou C."/>
            <person name="Zhu D."/>
            <person name="Lee S."/>
            <person name="Bess C."/>
            <person name="Blankenburg K."/>
            <person name="Forbes L."/>
            <person name="Fu Q."/>
            <person name="Gubbala S."/>
            <person name="Hirani K."/>
            <person name="Jayaseelan J.C."/>
            <person name="Lara F."/>
            <person name="Munidasa M."/>
            <person name="Palculict T."/>
            <person name="Patil S."/>
            <person name="Pu L.-L."/>
            <person name="Saada N."/>
            <person name="Tang L."/>
            <person name="Weissenberger G."/>
            <person name="Zhu Y."/>
            <person name="Hemphill L."/>
            <person name="Shang Y."/>
            <person name="Youmans B."/>
            <person name="Ayvaz T."/>
            <person name="Ross M."/>
            <person name="Santibanez J."/>
            <person name="Aqrawi P."/>
            <person name="Gross S."/>
            <person name="Joshi V."/>
            <person name="Fowler G."/>
            <person name="Nazareth L."/>
            <person name="Reid J."/>
            <person name="Worley K."/>
            <person name="Petrosino J."/>
            <person name="Highlander S."/>
            <person name="Gibbs R."/>
        </authorList>
    </citation>
    <scope>NUCLEOTIDE SEQUENCE [LARGE SCALE GENOMIC DNA]</scope>
    <source>
        <strain evidence="12">DSM 16973</strain>
    </source>
</reference>
<evidence type="ECO:0000256" key="9">
    <source>
        <dbReference type="ARBA" id="ARBA00023136"/>
    </source>
</evidence>
<accession>E0NQY6</accession>
<evidence type="ECO:0000256" key="5">
    <source>
        <dbReference type="ARBA" id="ARBA00022519"/>
    </source>
</evidence>
<keyword evidence="3" id="KW-0813">Transport</keyword>
<dbReference type="OrthoDB" id="9814002at2"/>
<evidence type="ECO:0000313" key="13">
    <source>
        <dbReference type="Proteomes" id="UP000004394"/>
    </source>
</evidence>
<dbReference type="PANTHER" id="PTHR33446">
    <property type="entry name" value="PROTEIN TONB-RELATED"/>
    <property type="match status" value="1"/>
</dbReference>
<dbReference type="GO" id="GO:0031992">
    <property type="term" value="F:energy transducer activity"/>
    <property type="evidence" value="ECO:0007669"/>
    <property type="project" value="InterPro"/>
</dbReference>
<evidence type="ECO:0000256" key="1">
    <source>
        <dbReference type="ARBA" id="ARBA00004383"/>
    </source>
</evidence>
<evidence type="ECO:0000256" key="10">
    <source>
        <dbReference type="SAM" id="MobiDB-lite"/>
    </source>
</evidence>
<dbReference type="Pfam" id="PF03544">
    <property type="entry name" value="TonB_C"/>
    <property type="match status" value="1"/>
</dbReference>
<evidence type="ECO:0000256" key="2">
    <source>
        <dbReference type="ARBA" id="ARBA00006555"/>
    </source>
</evidence>
<evidence type="ECO:0000256" key="3">
    <source>
        <dbReference type="ARBA" id="ARBA00022448"/>
    </source>
</evidence>
<dbReference type="RefSeq" id="WP_006948384.1">
    <property type="nucleotide sequence ID" value="NZ_BAJI01000001.1"/>
</dbReference>
<gene>
    <name evidence="12" type="primary">tonB</name>
    <name evidence="12" type="ORF">HMPREF0658_0587</name>
</gene>
<dbReference type="InterPro" id="IPR006260">
    <property type="entry name" value="TonB/TolA_C"/>
</dbReference>
<evidence type="ECO:0000259" key="11">
    <source>
        <dbReference type="PROSITE" id="PS52015"/>
    </source>
</evidence>
<dbReference type="PRINTS" id="PR01374">
    <property type="entry name" value="TONBPROTEIN"/>
</dbReference>
<dbReference type="SUPFAM" id="SSF74653">
    <property type="entry name" value="TolA/TonB C-terminal domain"/>
    <property type="match status" value="1"/>
</dbReference>
<name>E0NQY6_9BACT</name>
<dbReference type="PROSITE" id="PS52015">
    <property type="entry name" value="TONB_CTD"/>
    <property type="match status" value="1"/>
</dbReference>
<dbReference type="AlphaFoldDB" id="E0NQY6"/>
<keyword evidence="8" id="KW-1133">Transmembrane helix</keyword>
<keyword evidence="7" id="KW-0653">Protein transport</keyword>
<feature type="region of interest" description="Disordered" evidence="10">
    <location>
        <begin position="105"/>
        <end position="124"/>
    </location>
</feature>
<organism evidence="12 13">
    <name type="scientific">Hoylesella marshii DSM 16973 = JCM 13450</name>
    <dbReference type="NCBI Taxonomy" id="862515"/>
    <lineage>
        <taxon>Bacteria</taxon>
        <taxon>Pseudomonadati</taxon>
        <taxon>Bacteroidota</taxon>
        <taxon>Bacteroidia</taxon>
        <taxon>Bacteroidales</taxon>
        <taxon>Prevotellaceae</taxon>
        <taxon>Hoylesella</taxon>
    </lineage>
</organism>
<sequence>MEEKKSPIADLDSKRGTGFLLGLVVALALLLTLLEFRSSGSSIEEADDVLDNLSEDVEMLPAVRQQDMIAATPMQSKEPSERLNKVDRVEKANVSLSVTPAPLVSLEGDGSLKPQDDTPSPMASAAMDNDNKPLNFRVVQQMPEFPGGMVYLMKWLTKNLKYPARAQQQKIQGRVIVSFIVNKDGIIADAKVIKSVDDDLDREAMRVIRMMPKWKPGIQNDKPCRTMVAIPIVFKL</sequence>
<dbReference type="Proteomes" id="UP000004394">
    <property type="component" value="Unassembled WGS sequence"/>
</dbReference>
<evidence type="ECO:0000256" key="4">
    <source>
        <dbReference type="ARBA" id="ARBA00022475"/>
    </source>
</evidence>
<dbReference type="NCBIfam" id="TIGR01352">
    <property type="entry name" value="tonB_Cterm"/>
    <property type="match status" value="1"/>
</dbReference>
<dbReference type="InterPro" id="IPR051045">
    <property type="entry name" value="TonB-dependent_transducer"/>
</dbReference>
<dbReference type="InterPro" id="IPR003538">
    <property type="entry name" value="TonB"/>
</dbReference>
<dbReference type="PANTHER" id="PTHR33446:SF2">
    <property type="entry name" value="PROTEIN TONB"/>
    <property type="match status" value="1"/>
</dbReference>
<dbReference type="GO" id="GO:0098797">
    <property type="term" value="C:plasma membrane protein complex"/>
    <property type="evidence" value="ECO:0007669"/>
    <property type="project" value="TreeGrafter"/>
</dbReference>
<evidence type="ECO:0000256" key="8">
    <source>
        <dbReference type="ARBA" id="ARBA00022989"/>
    </source>
</evidence>
<dbReference type="FunFam" id="3.30.1150.10:FF:000002">
    <property type="entry name" value="Energy transducer TonB"/>
    <property type="match status" value="1"/>
</dbReference>
<protein>
    <submittedName>
        <fullName evidence="12">TonB-dependent receptor</fullName>
    </submittedName>
</protein>
<dbReference type="EMBL" id="AEEI01000021">
    <property type="protein sequence ID" value="EFM02506.1"/>
    <property type="molecule type" value="Genomic_DNA"/>
</dbReference>
<keyword evidence="6" id="KW-0812">Transmembrane</keyword>
<evidence type="ECO:0000256" key="7">
    <source>
        <dbReference type="ARBA" id="ARBA00022927"/>
    </source>
</evidence>
<dbReference type="HOGENOM" id="CLU_065795_1_0_10"/>
<keyword evidence="5" id="KW-0997">Cell inner membrane</keyword>